<evidence type="ECO:0000313" key="1">
    <source>
        <dbReference type="EMBL" id="PDH40984.1"/>
    </source>
</evidence>
<gene>
    <name evidence="1" type="ORF">CNE99_02575</name>
</gene>
<reference evidence="1 2" key="1">
    <citation type="submission" date="2017-08" db="EMBL/GenBank/DDBJ databases">
        <title>Fine stratification of microbial communities through a metagenomic profile of the photic zone.</title>
        <authorList>
            <person name="Haro-Moreno J.M."/>
            <person name="Lopez-Perez M."/>
            <person name="De La Torre J."/>
            <person name="Picazo A."/>
            <person name="Camacho A."/>
            <person name="Rodriguez-Valera F."/>
        </authorList>
    </citation>
    <scope>NUCLEOTIDE SEQUENCE [LARGE SCALE GENOMIC DNA]</scope>
    <source>
        <strain evidence="1">MED-G24</strain>
    </source>
</reference>
<evidence type="ECO:0000313" key="2">
    <source>
        <dbReference type="Proteomes" id="UP000219327"/>
    </source>
</evidence>
<comment type="caution">
    <text evidence="1">The sequence shown here is derived from an EMBL/GenBank/DDBJ whole genome shotgun (WGS) entry which is preliminary data.</text>
</comment>
<evidence type="ECO:0008006" key="3">
    <source>
        <dbReference type="Google" id="ProtNLM"/>
    </source>
</evidence>
<dbReference type="AlphaFoldDB" id="A0A2A5WXS8"/>
<name>A0A2A5WXS8_9GAMM</name>
<dbReference type="Proteomes" id="UP000219327">
    <property type="component" value="Unassembled WGS sequence"/>
</dbReference>
<proteinExistence type="predicted"/>
<protein>
    <recommendedName>
        <fullName evidence="3">FHA domain-containing protein</fullName>
    </recommendedName>
</protein>
<accession>A0A2A5WXS8</accession>
<sequence>MSIATIELNDVAIRIDSESGTSLSPGYAVVDGDRLLIGEAGLANARLLPRWRNNRFWQSLDTNPLNEATPSIRHHADLVFSHLESLADQIKQQSGLILLVPSDYTGEQLGLLLGITRELGLPVSAMLDEGVAAGLNASLPRAIYVEIYQHRWVMTTMTTGQHIQRTNSQTIGIRGWSSLMDQWAALLANRFIAEHRYDPAHQAASEQQLYDRIPLWLSDPDTPPSLDVGEASRTITISEAEWQSVCSDQIANVTRVITDHIDSTKSSDSIEILLGPQAGSVPGLARSLELIDSANVTALAQDATSALVRSHGETIASLSSDVTHIVQLPISNENSPHTPQASPVTHLLGGYSALRIDSNLDISGVADGKPVSGDSPAFSLVRHGSRTFLDPHKPVSLNGSPTTESTEVAPGDVITLNDCDLLLISDA</sequence>
<organism evidence="1 2">
    <name type="scientific">OM182 bacterium MED-G24</name>
    <dbReference type="NCBI Taxonomy" id="1986255"/>
    <lineage>
        <taxon>Bacteria</taxon>
        <taxon>Pseudomonadati</taxon>
        <taxon>Pseudomonadota</taxon>
        <taxon>Gammaproteobacteria</taxon>
        <taxon>OMG group</taxon>
        <taxon>OM182 clade</taxon>
    </lineage>
</organism>
<dbReference type="EMBL" id="NTKD01000007">
    <property type="protein sequence ID" value="PDH40984.1"/>
    <property type="molecule type" value="Genomic_DNA"/>
</dbReference>